<gene>
    <name evidence="1" type="ORF">H0H81_011352</name>
</gene>
<dbReference type="EMBL" id="JABCKI010005752">
    <property type="protein sequence ID" value="KAG5638633.1"/>
    <property type="molecule type" value="Genomic_DNA"/>
</dbReference>
<dbReference type="OrthoDB" id="3067792at2759"/>
<comment type="caution">
    <text evidence="1">The sequence shown here is derived from an EMBL/GenBank/DDBJ whole genome shotgun (WGS) entry which is preliminary data.</text>
</comment>
<protein>
    <submittedName>
        <fullName evidence="1">Uncharacterized protein</fullName>
    </submittedName>
</protein>
<organism evidence="1 2">
    <name type="scientific">Sphagnurus paluster</name>
    <dbReference type="NCBI Taxonomy" id="117069"/>
    <lineage>
        <taxon>Eukaryota</taxon>
        <taxon>Fungi</taxon>
        <taxon>Dikarya</taxon>
        <taxon>Basidiomycota</taxon>
        <taxon>Agaricomycotina</taxon>
        <taxon>Agaricomycetes</taxon>
        <taxon>Agaricomycetidae</taxon>
        <taxon>Agaricales</taxon>
        <taxon>Tricholomatineae</taxon>
        <taxon>Lyophyllaceae</taxon>
        <taxon>Sphagnurus</taxon>
    </lineage>
</organism>
<name>A0A9P7FV08_9AGAR</name>
<sequence>MRVHMRRRPYIGRVLLRFERSTLQQHAGTDTVVLRVLKIIEPIRTTDSNYDMRASVPVEGMLLEKLRRGVRGPISFDLNNLSNNMKDLGPFVNPSMPYIPPVPSVRPRRRVPVQTLDPRRLMPTDFVDVSNQKYVVLPITSPTSDINLLAGSTCLRFPPHSHGFLYYRREPSLPATTGEVRLRLTASNDPALFESGTDLVGRHGRPWGISLPQLLNSCNAPLKERLLLDKLVEPNFIRTLETSWANMRTGNKRAQTLHRLEDPFEVSLNKPLHVRLIAPHCTGPFSLPYLFKKSGNNYVYTGRMQVRFERSPLPEHVGTNTVVLRILKITEPIQALSPIAATCIKMPREGALFTYINRRMREECIFSLDLDNPKTKLLKLFARLV</sequence>
<reference evidence="1" key="2">
    <citation type="submission" date="2021-10" db="EMBL/GenBank/DDBJ databases">
        <title>Phylogenomics reveals ancestral predisposition of the termite-cultivated fungus Termitomyces towards a domesticated lifestyle.</title>
        <authorList>
            <person name="Auxier B."/>
            <person name="Grum-Grzhimaylo A."/>
            <person name="Cardenas M.E."/>
            <person name="Lodge J.D."/>
            <person name="Laessoe T."/>
            <person name="Pedersen O."/>
            <person name="Smith M.E."/>
            <person name="Kuyper T.W."/>
            <person name="Franco-Molano E.A."/>
            <person name="Baroni T.J."/>
            <person name="Aanen D.K."/>
        </authorList>
    </citation>
    <scope>NUCLEOTIDE SEQUENCE</scope>
    <source>
        <strain evidence="1">D49</strain>
    </source>
</reference>
<proteinExistence type="predicted"/>
<dbReference type="AlphaFoldDB" id="A0A9P7FV08"/>
<evidence type="ECO:0000313" key="1">
    <source>
        <dbReference type="EMBL" id="KAG5638633.1"/>
    </source>
</evidence>
<accession>A0A9P7FV08</accession>
<keyword evidence="2" id="KW-1185">Reference proteome</keyword>
<dbReference type="Proteomes" id="UP000717328">
    <property type="component" value="Unassembled WGS sequence"/>
</dbReference>
<reference evidence="1" key="1">
    <citation type="submission" date="2021-02" db="EMBL/GenBank/DDBJ databases">
        <authorList>
            <person name="Nieuwenhuis M."/>
            <person name="Van De Peppel L.J.J."/>
        </authorList>
    </citation>
    <scope>NUCLEOTIDE SEQUENCE</scope>
    <source>
        <strain evidence="1">D49</strain>
    </source>
</reference>
<evidence type="ECO:0000313" key="2">
    <source>
        <dbReference type="Proteomes" id="UP000717328"/>
    </source>
</evidence>